<feature type="non-terminal residue" evidence="6">
    <location>
        <position position="303"/>
    </location>
</feature>
<evidence type="ECO:0000256" key="3">
    <source>
        <dbReference type="SAM" id="MobiDB-lite"/>
    </source>
</evidence>
<dbReference type="OrthoDB" id="196165at2759"/>
<dbReference type="SMART" id="SM00326">
    <property type="entry name" value="SH3"/>
    <property type="match status" value="1"/>
</dbReference>
<feature type="domain" description="Ras-associating" evidence="5">
    <location>
        <begin position="232"/>
        <end position="303"/>
    </location>
</feature>
<evidence type="ECO:0000313" key="6">
    <source>
        <dbReference type="EMBL" id="TPX64179.1"/>
    </source>
</evidence>
<protein>
    <recommendedName>
        <fullName evidence="8">SH3 domain-containing protein</fullName>
    </recommendedName>
</protein>
<dbReference type="PROSITE" id="PS50002">
    <property type="entry name" value="SH3"/>
    <property type="match status" value="1"/>
</dbReference>
<dbReference type="PANTHER" id="PTHR47775:SF1">
    <property type="entry name" value="BUD SITE SELECTION PROTEIN 14"/>
    <property type="match status" value="1"/>
</dbReference>
<dbReference type="InterPro" id="IPR036028">
    <property type="entry name" value="SH3-like_dom_sf"/>
</dbReference>
<dbReference type="GO" id="GO:0008104">
    <property type="term" value="P:intracellular protein localization"/>
    <property type="evidence" value="ECO:0007669"/>
    <property type="project" value="TreeGrafter"/>
</dbReference>
<comment type="caution">
    <text evidence="6">The sequence shown here is derived from an EMBL/GenBank/DDBJ whole genome shotgun (WGS) entry which is preliminary data.</text>
</comment>
<feature type="region of interest" description="Disordered" evidence="3">
    <location>
        <begin position="154"/>
        <end position="188"/>
    </location>
</feature>
<dbReference type="STRING" id="246404.A0A507EIU4"/>
<dbReference type="Proteomes" id="UP000320333">
    <property type="component" value="Unassembled WGS sequence"/>
</dbReference>
<dbReference type="InterPro" id="IPR001452">
    <property type="entry name" value="SH3_domain"/>
</dbReference>
<dbReference type="EMBL" id="QEAP01000558">
    <property type="protein sequence ID" value="TPX64179.1"/>
    <property type="molecule type" value="Genomic_DNA"/>
</dbReference>
<evidence type="ECO:0000256" key="2">
    <source>
        <dbReference type="PROSITE-ProRule" id="PRU00192"/>
    </source>
</evidence>
<gene>
    <name evidence="6" type="ORF">CcCBS67573_g08471</name>
</gene>
<dbReference type="InterPro" id="IPR029071">
    <property type="entry name" value="Ubiquitin-like_domsf"/>
</dbReference>
<dbReference type="GO" id="GO:0030950">
    <property type="term" value="P:establishment or maintenance of actin cytoskeleton polarity"/>
    <property type="evidence" value="ECO:0007669"/>
    <property type="project" value="TreeGrafter"/>
</dbReference>
<evidence type="ECO:0000313" key="7">
    <source>
        <dbReference type="Proteomes" id="UP000320333"/>
    </source>
</evidence>
<feature type="domain" description="SH3" evidence="4">
    <location>
        <begin position="8"/>
        <end position="69"/>
    </location>
</feature>
<evidence type="ECO:0000256" key="1">
    <source>
        <dbReference type="ARBA" id="ARBA00022443"/>
    </source>
</evidence>
<dbReference type="InterPro" id="IPR053039">
    <property type="entry name" value="Polarity_Bud-Selection_Reg"/>
</dbReference>
<organism evidence="6 7">
    <name type="scientific">Chytriomyces confervae</name>
    <dbReference type="NCBI Taxonomy" id="246404"/>
    <lineage>
        <taxon>Eukaryota</taxon>
        <taxon>Fungi</taxon>
        <taxon>Fungi incertae sedis</taxon>
        <taxon>Chytridiomycota</taxon>
        <taxon>Chytridiomycota incertae sedis</taxon>
        <taxon>Chytridiomycetes</taxon>
        <taxon>Chytridiales</taxon>
        <taxon>Chytriomycetaceae</taxon>
        <taxon>Chytriomyces</taxon>
    </lineage>
</organism>
<dbReference type="Pfam" id="PF00018">
    <property type="entry name" value="SH3_1"/>
    <property type="match status" value="1"/>
</dbReference>
<dbReference type="PROSITE" id="PS50200">
    <property type="entry name" value="RA"/>
    <property type="match status" value="1"/>
</dbReference>
<dbReference type="Gene3D" id="2.30.30.40">
    <property type="entry name" value="SH3 Domains"/>
    <property type="match status" value="1"/>
</dbReference>
<dbReference type="PANTHER" id="PTHR47775">
    <property type="entry name" value="BUD SITE SELECTION PROTEIN 14"/>
    <property type="match status" value="1"/>
</dbReference>
<keyword evidence="7" id="KW-1185">Reference proteome</keyword>
<reference evidence="6 7" key="1">
    <citation type="journal article" date="2019" name="Sci. Rep.">
        <title>Comparative genomics of chytrid fungi reveal insights into the obligate biotrophic and pathogenic lifestyle of Synchytrium endobioticum.</title>
        <authorList>
            <person name="van de Vossenberg B.T.L.H."/>
            <person name="Warris S."/>
            <person name="Nguyen H.D.T."/>
            <person name="van Gent-Pelzer M.P.E."/>
            <person name="Joly D.L."/>
            <person name="van de Geest H.C."/>
            <person name="Bonants P.J.M."/>
            <person name="Smith D.S."/>
            <person name="Levesque C.A."/>
            <person name="van der Lee T.A.J."/>
        </authorList>
    </citation>
    <scope>NUCLEOTIDE SEQUENCE [LARGE SCALE GENOMIC DNA]</scope>
    <source>
        <strain evidence="6 7">CBS 675.73</strain>
    </source>
</reference>
<dbReference type="SUPFAM" id="SSF50044">
    <property type="entry name" value="SH3-domain"/>
    <property type="match status" value="1"/>
</dbReference>
<accession>A0A507EIU4</accession>
<evidence type="ECO:0008006" key="8">
    <source>
        <dbReference type="Google" id="ProtNLM"/>
    </source>
</evidence>
<dbReference type="GO" id="GO:0015630">
    <property type="term" value="C:microtubule cytoskeleton"/>
    <property type="evidence" value="ECO:0007669"/>
    <property type="project" value="TreeGrafter"/>
</dbReference>
<keyword evidence="1 2" id="KW-0728">SH3 domain</keyword>
<dbReference type="SUPFAM" id="SSF54236">
    <property type="entry name" value="Ubiquitin-like"/>
    <property type="match status" value="1"/>
</dbReference>
<dbReference type="GO" id="GO:0051286">
    <property type="term" value="C:cell tip"/>
    <property type="evidence" value="ECO:0007669"/>
    <property type="project" value="TreeGrafter"/>
</dbReference>
<evidence type="ECO:0000259" key="4">
    <source>
        <dbReference type="PROSITE" id="PS50002"/>
    </source>
</evidence>
<proteinExistence type="predicted"/>
<dbReference type="GO" id="GO:0007165">
    <property type="term" value="P:signal transduction"/>
    <property type="evidence" value="ECO:0007669"/>
    <property type="project" value="InterPro"/>
</dbReference>
<dbReference type="AlphaFoldDB" id="A0A507EIU4"/>
<dbReference type="Gene3D" id="3.10.20.90">
    <property type="entry name" value="Phosphatidylinositol 3-kinase Catalytic Subunit, Chain A, domain 1"/>
    <property type="match status" value="1"/>
</dbReference>
<name>A0A507EIU4_9FUNG</name>
<evidence type="ECO:0000259" key="5">
    <source>
        <dbReference type="PROSITE" id="PS50200"/>
    </source>
</evidence>
<dbReference type="Pfam" id="PF00788">
    <property type="entry name" value="RA"/>
    <property type="match status" value="1"/>
</dbReference>
<dbReference type="InterPro" id="IPR000159">
    <property type="entry name" value="RA_dom"/>
</dbReference>
<sequence length="303" mass="32622">MANDADVIDSNYVYALHTFVANVEGQVCVMKGDNLKLLDDTNYYWWLVKCVKTEEIGYIPAENIETPSERLARLNKFRNIQETLVNSQDAAEPPATVDPSKPRLVFADSAIVFENYDDIDYDDDYEDEEAVVEDGGGVSGAGVAAGVSASSSATASVSSKTSVQDPGAGTSVAGSDESGKSSKRSSMNMNINTGFLKKLWTKDKSPTAASPSTASKVTASTGSSEPKKLINVLRIYTGNVDLKATYKAVALTQDMTTSALLDLALKRFRVENEPANNYFLSVLFMDSGEKPLDSNAIVFTALE</sequence>